<evidence type="ECO:0000313" key="2">
    <source>
        <dbReference type="EMBL" id="MCL1628326.1"/>
    </source>
</evidence>
<protein>
    <recommendedName>
        <fullName evidence="1">HTH luxR-type domain-containing protein</fullName>
    </recommendedName>
</protein>
<evidence type="ECO:0000313" key="3">
    <source>
        <dbReference type="Proteomes" id="UP001202550"/>
    </source>
</evidence>
<dbReference type="InterPro" id="IPR036388">
    <property type="entry name" value="WH-like_DNA-bd_sf"/>
</dbReference>
<keyword evidence="3" id="KW-1185">Reference proteome</keyword>
<dbReference type="SUPFAM" id="SSF46894">
    <property type="entry name" value="C-terminal effector domain of the bipartite response regulators"/>
    <property type="match status" value="1"/>
</dbReference>
<reference evidence="2 3" key="1">
    <citation type="submission" date="2022-05" db="EMBL/GenBank/DDBJ databases">
        <title>Seasonal and diel survey of microbial diversity of the Tyrrhenian coast.</title>
        <authorList>
            <person name="Gattoni G."/>
            <person name="Corral P."/>
        </authorList>
    </citation>
    <scope>NUCLEOTIDE SEQUENCE [LARGE SCALE GENOMIC DNA]</scope>
    <source>
        <strain evidence="2 3">V10</strain>
    </source>
</reference>
<dbReference type="SMART" id="SM00421">
    <property type="entry name" value="HTH_LUXR"/>
    <property type="match status" value="1"/>
</dbReference>
<evidence type="ECO:0000259" key="1">
    <source>
        <dbReference type="SMART" id="SM00421"/>
    </source>
</evidence>
<feature type="domain" description="HTH luxR-type" evidence="1">
    <location>
        <begin position="219"/>
        <end position="276"/>
    </location>
</feature>
<dbReference type="Gene3D" id="1.10.10.10">
    <property type="entry name" value="Winged helix-like DNA-binding domain superfamily/Winged helix DNA-binding domain"/>
    <property type="match status" value="1"/>
</dbReference>
<name>A0ABT0M0D1_9RHOB</name>
<gene>
    <name evidence="2" type="ORF">M3N55_06240</name>
</gene>
<comment type="caution">
    <text evidence="2">The sequence shown here is derived from an EMBL/GenBank/DDBJ whole genome shotgun (WGS) entry which is preliminary data.</text>
</comment>
<proteinExistence type="predicted"/>
<sequence>MIARDDADLLLALGDVAGGRIARGAVLQVLATQMQASHATLYAQDDVWGEAPPPRPACFDSLRADRVYSAEELVDRAGPFDPDFGSGDHRVIAAKGPPLWLWIHKTRGSFRAADSARLSGLMPHIAQSHVLGQERAGLAQALGQAQAMLWHAGLGRTGPNGPDATAARLLAEAGISAPDVAPGALHALPDGITAYGLSDDDILLRAARDLPAPARLAQALGLTLSEARLARALGQGQSLPHASAALGLTRETGRSYAKQIYAKTGVSGQSGLVRLLWCSALAFG</sequence>
<dbReference type="InterPro" id="IPR000792">
    <property type="entry name" value="Tscrpt_reg_LuxR_C"/>
</dbReference>
<dbReference type="EMBL" id="JALZWP010000004">
    <property type="protein sequence ID" value="MCL1628326.1"/>
    <property type="molecule type" value="Genomic_DNA"/>
</dbReference>
<dbReference type="Proteomes" id="UP001202550">
    <property type="component" value="Unassembled WGS sequence"/>
</dbReference>
<dbReference type="RefSeq" id="WP_249057495.1">
    <property type="nucleotide sequence ID" value="NZ_JALZWP010000004.1"/>
</dbReference>
<dbReference type="InterPro" id="IPR016032">
    <property type="entry name" value="Sig_transdc_resp-reg_C-effctor"/>
</dbReference>
<organism evidence="2 3">
    <name type="scientific">Roseinatronobacter domitianus</name>
    <dbReference type="NCBI Taxonomy" id="2940293"/>
    <lineage>
        <taxon>Bacteria</taxon>
        <taxon>Pseudomonadati</taxon>
        <taxon>Pseudomonadota</taxon>
        <taxon>Alphaproteobacteria</taxon>
        <taxon>Rhodobacterales</taxon>
        <taxon>Paracoccaceae</taxon>
        <taxon>Roseinatronobacter</taxon>
    </lineage>
</organism>
<accession>A0ABT0M0D1</accession>